<dbReference type="Gene3D" id="3.10.50.40">
    <property type="match status" value="1"/>
</dbReference>
<dbReference type="AlphaFoldDB" id="A0A072N525"/>
<proteinExistence type="inferred from homology"/>
<dbReference type="EC" id="5.2.1.8" evidence="10"/>
<comment type="catalytic activity">
    <reaction evidence="1 9 10">
        <text>[protein]-peptidylproline (omega=180) = [protein]-peptidylproline (omega=0)</text>
        <dbReference type="Rhea" id="RHEA:16237"/>
        <dbReference type="Rhea" id="RHEA-COMP:10747"/>
        <dbReference type="Rhea" id="RHEA-COMP:10748"/>
        <dbReference type="ChEBI" id="CHEBI:83833"/>
        <dbReference type="ChEBI" id="CHEBI:83834"/>
        <dbReference type="EC" id="5.2.1.8"/>
    </reaction>
</comment>
<dbReference type="STRING" id="1137280.D777_01016"/>
<dbReference type="InterPro" id="IPR001179">
    <property type="entry name" value="PPIase_FKBP_dom"/>
</dbReference>
<reference evidence="12 13" key="1">
    <citation type="submission" date="2012-12" db="EMBL/GenBank/DDBJ databases">
        <title>Genome assembly of Marinobacter sp. AK21.</title>
        <authorList>
            <person name="Khatri I."/>
            <person name="Kumar R."/>
            <person name="Vaidya B."/>
            <person name="Subramanian S."/>
            <person name="Pinnaka A."/>
        </authorList>
    </citation>
    <scope>NUCLEOTIDE SEQUENCE [LARGE SCALE GENOMIC DNA]</scope>
    <source>
        <strain evidence="12 13">AK21</strain>
    </source>
</reference>
<comment type="similarity">
    <text evidence="3 10">Belongs to the FKBP-type PPIase family.</text>
</comment>
<evidence type="ECO:0000256" key="6">
    <source>
        <dbReference type="ARBA" id="ARBA00023186"/>
    </source>
</evidence>
<comment type="caution">
    <text evidence="12">The sequence shown here is derived from an EMBL/GenBank/DDBJ whole genome shotgun (WGS) entry which is preliminary data.</text>
</comment>
<dbReference type="GO" id="GO:0003755">
    <property type="term" value="F:peptidyl-prolyl cis-trans isomerase activity"/>
    <property type="evidence" value="ECO:0007669"/>
    <property type="project" value="UniProtKB-UniRule"/>
</dbReference>
<organism evidence="12 13">
    <name type="scientific">Marinobacter nitratireducens</name>
    <dbReference type="NCBI Taxonomy" id="1137280"/>
    <lineage>
        <taxon>Bacteria</taxon>
        <taxon>Pseudomonadati</taxon>
        <taxon>Pseudomonadota</taxon>
        <taxon>Gammaproteobacteria</taxon>
        <taxon>Pseudomonadales</taxon>
        <taxon>Marinobacteraceae</taxon>
        <taxon>Marinobacter</taxon>
    </lineage>
</organism>
<keyword evidence="13" id="KW-1185">Reference proteome</keyword>
<evidence type="ECO:0000256" key="9">
    <source>
        <dbReference type="PROSITE-ProRule" id="PRU00277"/>
    </source>
</evidence>
<name>A0A072N525_9GAMM</name>
<keyword evidence="6" id="KW-0143">Chaperone</keyword>
<dbReference type="Proteomes" id="UP000035057">
    <property type="component" value="Unassembled WGS sequence"/>
</dbReference>
<dbReference type="PROSITE" id="PS50059">
    <property type="entry name" value="FKBP_PPIASE"/>
    <property type="match status" value="1"/>
</dbReference>
<evidence type="ECO:0000256" key="1">
    <source>
        <dbReference type="ARBA" id="ARBA00000971"/>
    </source>
</evidence>
<dbReference type="PANTHER" id="PTHR47861">
    <property type="entry name" value="FKBP-TYPE PEPTIDYL-PROLYL CIS-TRANS ISOMERASE SLYD"/>
    <property type="match status" value="1"/>
</dbReference>
<dbReference type="Pfam" id="PF00254">
    <property type="entry name" value="FKBP_C"/>
    <property type="match status" value="1"/>
</dbReference>
<keyword evidence="7 9" id="KW-0413">Isomerase</keyword>
<dbReference type="SUPFAM" id="SSF54534">
    <property type="entry name" value="FKBP-like"/>
    <property type="match status" value="1"/>
</dbReference>
<evidence type="ECO:0000313" key="12">
    <source>
        <dbReference type="EMBL" id="KEF32382.1"/>
    </source>
</evidence>
<evidence type="ECO:0000256" key="7">
    <source>
        <dbReference type="ARBA" id="ARBA00023235"/>
    </source>
</evidence>
<dbReference type="PANTHER" id="PTHR47861:SF3">
    <property type="entry name" value="FKBP-TYPE PEPTIDYL-PROLYL CIS-TRANS ISOMERASE SLYD"/>
    <property type="match status" value="1"/>
</dbReference>
<evidence type="ECO:0000256" key="2">
    <source>
        <dbReference type="ARBA" id="ARBA00004496"/>
    </source>
</evidence>
<evidence type="ECO:0000256" key="4">
    <source>
        <dbReference type="ARBA" id="ARBA00022490"/>
    </source>
</evidence>
<dbReference type="EMBL" id="ANIE01000003">
    <property type="protein sequence ID" value="KEF32382.1"/>
    <property type="molecule type" value="Genomic_DNA"/>
</dbReference>
<feature type="domain" description="PPIase FKBP-type" evidence="11">
    <location>
        <begin position="4"/>
        <end position="83"/>
    </location>
</feature>
<comment type="function">
    <text evidence="8">Also involved in hydrogenase metallocenter assembly, probably by participating in the nickel insertion step. This function in hydrogenase biosynthesis requires chaperone activity and the presence of the metal-binding domain, but not PPIase activity.</text>
</comment>
<accession>A0A072N525</accession>
<dbReference type="GO" id="GO:0005737">
    <property type="term" value="C:cytoplasm"/>
    <property type="evidence" value="ECO:0007669"/>
    <property type="project" value="UniProtKB-SubCell"/>
</dbReference>
<dbReference type="GO" id="GO:0042026">
    <property type="term" value="P:protein refolding"/>
    <property type="evidence" value="ECO:0007669"/>
    <property type="project" value="UniProtKB-ARBA"/>
</dbReference>
<keyword evidence="5 9" id="KW-0697">Rotamase</keyword>
<gene>
    <name evidence="12" type="ORF">D777_01016</name>
</gene>
<sequence length="153" mass="16742">MAQPRVVTIHYTLTNDQGEELDSSRVEGREPLTYLEGAQNIIGGLESALNEKNSGDQVKVSVEPAEGYGEKNEELIQPVPRSAFEGVDTIEPGMQFQAQTPGGPQIVRVVEVSDETVTIDANHPLAGETLHFDVEVVETREATDEEQEHGHVH</sequence>
<dbReference type="RefSeq" id="WP_036128981.1">
    <property type="nucleotide sequence ID" value="NZ_ANIE01000003.1"/>
</dbReference>
<evidence type="ECO:0000256" key="8">
    <source>
        <dbReference type="ARBA" id="ARBA00037071"/>
    </source>
</evidence>
<dbReference type="InterPro" id="IPR046357">
    <property type="entry name" value="PPIase_dom_sf"/>
</dbReference>
<evidence type="ECO:0000259" key="11">
    <source>
        <dbReference type="PROSITE" id="PS50059"/>
    </source>
</evidence>
<evidence type="ECO:0000256" key="3">
    <source>
        <dbReference type="ARBA" id="ARBA00006577"/>
    </source>
</evidence>
<keyword evidence="4" id="KW-0963">Cytoplasm</keyword>
<protein>
    <recommendedName>
        <fullName evidence="10">Peptidyl-prolyl cis-trans isomerase</fullName>
        <ecNumber evidence="10">5.2.1.8</ecNumber>
    </recommendedName>
</protein>
<evidence type="ECO:0000313" key="13">
    <source>
        <dbReference type="Proteomes" id="UP000035057"/>
    </source>
</evidence>
<dbReference type="OrthoDB" id="9808891at2"/>
<evidence type="ECO:0000256" key="5">
    <source>
        <dbReference type="ARBA" id="ARBA00023110"/>
    </source>
</evidence>
<comment type="subcellular location">
    <subcellularLocation>
        <location evidence="2">Cytoplasm</location>
    </subcellularLocation>
</comment>
<evidence type="ECO:0000256" key="10">
    <source>
        <dbReference type="RuleBase" id="RU003915"/>
    </source>
</evidence>
<dbReference type="PATRIC" id="fig|1137280.3.peg.832"/>